<evidence type="ECO:0000313" key="2">
    <source>
        <dbReference type="Proteomes" id="UP001596137"/>
    </source>
</evidence>
<evidence type="ECO:0000313" key="1">
    <source>
        <dbReference type="EMBL" id="MFC6085707.1"/>
    </source>
</evidence>
<reference evidence="2" key="1">
    <citation type="journal article" date="2019" name="Int. J. Syst. Evol. Microbiol.">
        <title>The Global Catalogue of Microorganisms (GCM) 10K type strain sequencing project: providing services to taxonomists for standard genome sequencing and annotation.</title>
        <authorList>
            <consortium name="The Broad Institute Genomics Platform"/>
            <consortium name="The Broad Institute Genome Sequencing Center for Infectious Disease"/>
            <person name="Wu L."/>
            <person name="Ma J."/>
        </authorList>
    </citation>
    <scope>NUCLEOTIDE SEQUENCE [LARGE SCALE GENOMIC DNA]</scope>
    <source>
        <strain evidence="2">JCM 30346</strain>
    </source>
</reference>
<organism evidence="1 2">
    <name type="scientific">Sphaerisporangium aureirubrum</name>
    <dbReference type="NCBI Taxonomy" id="1544736"/>
    <lineage>
        <taxon>Bacteria</taxon>
        <taxon>Bacillati</taxon>
        <taxon>Actinomycetota</taxon>
        <taxon>Actinomycetes</taxon>
        <taxon>Streptosporangiales</taxon>
        <taxon>Streptosporangiaceae</taxon>
        <taxon>Sphaerisporangium</taxon>
    </lineage>
</organism>
<protein>
    <recommendedName>
        <fullName evidence="3">DUF2188 domain-containing protein</fullName>
    </recommendedName>
</protein>
<keyword evidence="2" id="KW-1185">Reference proteome</keyword>
<dbReference type="RefSeq" id="WP_380760131.1">
    <property type="nucleotide sequence ID" value="NZ_JBHSRF010000067.1"/>
</dbReference>
<comment type="caution">
    <text evidence="1">The sequence shown here is derived from an EMBL/GenBank/DDBJ whole genome shotgun (WGS) entry which is preliminary data.</text>
</comment>
<name>A0ABW1NTU1_9ACTN</name>
<evidence type="ECO:0008006" key="3">
    <source>
        <dbReference type="Google" id="ProtNLM"/>
    </source>
</evidence>
<dbReference type="EMBL" id="JBHSRF010000067">
    <property type="protein sequence ID" value="MFC6085707.1"/>
    <property type="molecule type" value="Genomic_DNA"/>
</dbReference>
<gene>
    <name evidence="1" type="ORF">ACFP1K_31390</name>
</gene>
<sequence length="69" mass="7679">MANGRGRPSDETAPRWRVFRSDTGRWWATREDPFDQTQQAAGAARTVDADDELALARAMAEQEASPSSR</sequence>
<proteinExistence type="predicted"/>
<dbReference type="Proteomes" id="UP001596137">
    <property type="component" value="Unassembled WGS sequence"/>
</dbReference>
<accession>A0ABW1NTU1</accession>